<feature type="transmembrane region" description="Helical" evidence="10">
    <location>
        <begin position="353"/>
        <end position="371"/>
    </location>
</feature>
<keyword evidence="7" id="KW-0067">ATP-binding</keyword>
<feature type="transmembrane region" description="Helical" evidence="10">
    <location>
        <begin position="152"/>
        <end position="175"/>
    </location>
</feature>
<keyword evidence="6" id="KW-0418">Kinase</keyword>
<dbReference type="GO" id="GO:0016020">
    <property type="term" value="C:membrane"/>
    <property type="evidence" value="ECO:0007669"/>
    <property type="project" value="InterPro"/>
</dbReference>
<evidence type="ECO:0000256" key="1">
    <source>
        <dbReference type="ARBA" id="ARBA00000085"/>
    </source>
</evidence>
<sequence length="700" mass="73783">MGSPCSPLRWWGSRCPGNGGSGPEMADSVPVSRRVCISHSSTGLPVGRTADDLQLRLARAMLWTAFGILFYIRFMSGVWRDAPPLSLLLATLPYPPLIAIAVRRPRPAVRRGLLAALVLLYLLPFAVVGTQWDWMPWTVAAGVLCALPARTAWPLFTLAVAAAGAGAALLGYGVYDSVWFMIVTADDGLIVFGLAALVGTVARLHDTREELARPALLGERLRLDRELWSLLGGKLQAIAFRLRKAAGAGPAQARDDVTLAREDVRESAALAPHDIRENTALAQHDIRESAALARHTLAEVRAVAAAYHADPLAAPPAPIESPRLARSVLLAVLLIQCVLAMTTLYYYDHADAPALLLAAAGLAAIVALQVMPQTRVTLAAQGLLILLPLALAPGSWDRVLSYLTGKVLLNVRPPRSWAIAGVILAGHLALMVTEYGSETANVLANLGGHVMLAWLVYSLGRIGELVVVLDRARRELAAAAVRRERTRIAQDLHDVLGFSLSAVALKGEVAERLLATDPARARTEIAALVSLVERALAELDAITGDGIELRLATEAGVAREVLASAGIDVTARIEPGPLPPALDTALAAALRETVTNVLRHSRARTCDISVTTQNGAARLRVVNDGAAPRATAHPAGAPKQGEGGSGLCGLVRRTGGGRVEAGHRADGTFEVIAEFALDPPGLGGDPEGVDPVASPQLGHG</sequence>
<dbReference type="CDD" id="cd16917">
    <property type="entry name" value="HATPase_UhpB-NarQ-NarX-like"/>
    <property type="match status" value="1"/>
</dbReference>
<dbReference type="Pfam" id="PF07730">
    <property type="entry name" value="HisKA_3"/>
    <property type="match status" value="1"/>
</dbReference>
<dbReference type="AlphaFoldDB" id="A0A5S4GND3"/>
<evidence type="ECO:0000256" key="4">
    <source>
        <dbReference type="ARBA" id="ARBA00022679"/>
    </source>
</evidence>
<evidence type="ECO:0000313" key="13">
    <source>
        <dbReference type="Proteomes" id="UP000306628"/>
    </source>
</evidence>
<dbReference type="InterPro" id="IPR036890">
    <property type="entry name" value="HATPase_C_sf"/>
</dbReference>
<feature type="region of interest" description="Disordered" evidence="9">
    <location>
        <begin position="677"/>
        <end position="700"/>
    </location>
</feature>
<feature type="transmembrane region" description="Helical" evidence="10">
    <location>
        <begin position="85"/>
        <end position="102"/>
    </location>
</feature>
<evidence type="ECO:0000256" key="10">
    <source>
        <dbReference type="SAM" id="Phobius"/>
    </source>
</evidence>
<evidence type="ECO:0000256" key="2">
    <source>
        <dbReference type="ARBA" id="ARBA00012438"/>
    </source>
</evidence>
<feature type="transmembrane region" description="Helical" evidence="10">
    <location>
        <begin position="114"/>
        <end position="132"/>
    </location>
</feature>
<evidence type="ECO:0000256" key="9">
    <source>
        <dbReference type="SAM" id="MobiDB-lite"/>
    </source>
</evidence>
<evidence type="ECO:0000313" key="12">
    <source>
        <dbReference type="EMBL" id="TMR34309.1"/>
    </source>
</evidence>
<dbReference type="GO" id="GO:0000155">
    <property type="term" value="F:phosphorelay sensor kinase activity"/>
    <property type="evidence" value="ECO:0007669"/>
    <property type="project" value="InterPro"/>
</dbReference>
<dbReference type="InterPro" id="IPR011712">
    <property type="entry name" value="Sig_transdc_His_kin_sub3_dim/P"/>
</dbReference>
<comment type="caution">
    <text evidence="12">The sequence shown here is derived from an EMBL/GenBank/DDBJ whole genome shotgun (WGS) entry which is preliminary data.</text>
</comment>
<dbReference type="Gene3D" id="1.20.5.1930">
    <property type="match status" value="1"/>
</dbReference>
<evidence type="ECO:0000256" key="6">
    <source>
        <dbReference type="ARBA" id="ARBA00022777"/>
    </source>
</evidence>
<protein>
    <recommendedName>
        <fullName evidence="2">histidine kinase</fullName>
        <ecNumber evidence="2">2.7.13.3</ecNumber>
    </recommendedName>
</protein>
<dbReference type="PANTHER" id="PTHR24421">
    <property type="entry name" value="NITRATE/NITRITE SENSOR PROTEIN NARX-RELATED"/>
    <property type="match status" value="1"/>
</dbReference>
<keyword evidence="10" id="KW-0812">Transmembrane</keyword>
<keyword evidence="10" id="KW-0472">Membrane</keyword>
<gene>
    <name evidence="12" type="ORF">ETD85_17225</name>
</gene>
<name>A0A5S4GND3_9ACTN</name>
<evidence type="ECO:0000256" key="3">
    <source>
        <dbReference type="ARBA" id="ARBA00022553"/>
    </source>
</evidence>
<evidence type="ECO:0000256" key="8">
    <source>
        <dbReference type="ARBA" id="ARBA00023012"/>
    </source>
</evidence>
<feature type="transmembrane region" description="Helical" evidence="10">
    <location>
        <begin position="328"/>
        <end position="347"/>
    </location>
</feature>
<dbReference type="EMBL" id="VCKX01000046">
    <property type="protein sequence ID" value="TMR34309.1"/>
    <property type="molecule type" value="Genomic_DNA"/>
</dbReference>
<keyword evidence="5" id="KW-0547">Nucleotide-binding</keyword>
<dbReference type="EC" id="2.7.13.3" evidence="2"/>
<feature type="transmembrane region" description="Helical" evidence="10">
    <location>
        <begin position="378"/>
        <end position="396"/>
    </location>
</feature>
<feature type="domain" description="Signal transduction histidine kinase subgroup 3 dimerisation and phosphoacceptor" evidence="11">
    <location>
        <begin position="484"/>
        <end position="539"/>
    </location>
</feature>
<comment type="catalytic activity">
    <reaction evidence="1">
        <text>ATP + protein L-histidine = ADP + protein N-phospho-L-histidine.</text>
        <dbReference type="EC" id="2.7.13.3"/>
    </reaction>
</comment>
<reference evidence="12 13" key="1">
    <citation type="submission" date="2019-05" db="EMBL/GenBank/DDBJ databases">
        <title>Draft genome sequence of Nonomuraea zeae DSM 100528.</title>
        <authorList>
            <person name="Saricaoglu S."/>
            <person name="Isik K."/>
        </authorList>
    </citation>
    <scope>NUCLEOTIDE SEQUENCE [LARGE SCALE GENOMIC DNA]</scope>
    <source>
        <strain evidence="12 13">DSM 100528</strain>
    </source>
</reference>
<dbReference type="Proteomes" id="UP000306628">
    <property type="component" value="Unassembled WGS sequence"/>
</dbReference>
<evidence type="ECO:0000256" key="5">
    <source>
        <dbReference type="ARBA" id="ARBA00022741"/>
    </source>
</evidence>
<proteinExistence type="predicted"/>
<dbReference type="SUPFAM" id="SSF55874">
    <property type="entry name" value="ATPase domain of HSP90 chaperone/DNA topoisomerase II/histidine kinase"/>
    <property type="match status" value="1"/>
</dbReference>
<keyword evidence="8" id="KW-0902">Two-component regulatory system</keyword>
<dbReference type="GO" id="GO:0046983">
    <property type="term" value="F:protein dimerization activity"/>
    <property type="evidence" value="ECO:0007669"/>
    <property type="project" value="InterPro"/>
</dbReference>
<dbReference type="Gene3D" id="3.30.565.10">
    <property type="entry name" value="Histidine kinase-like ATPase, C-terminal domain"/>
    <property type="match status" value="1"/>
</dbReference>
<keyword evidence="4" id="KW-0808">Transferase</keyword>
<accession>A0A5S4GND3</accession>
<keyword evidence="3" id="KW-0597">Phosphoprotein</keyword>
<organism evidence="12 13">
    <name type="scientific">Nonomuraea zeae</name>
    <dbReference type="NCBI Taxonomy" id="1642303"/>
    <lineage>
        <taxon>Bacteria</taxon>
        <taxon>Bacillati</taxon>
        <taxon>Actinomycetota</taxon>
        <taxon>Actinomycetes</taxon>
        <taxon>Streptosporangiales</taxon>
        <taxon>Streptosporangiaceae</taxon>
        <taxon>Nonomuraea</taxon>
    </lineage>
</organism>
<feature type="transmembrane region" description="Helical" evidence="10">
    <location>
        <begin position="60"/>
        <end position="79"/>
    </location>
</feature>
<evidence type="ECO:0000256" key="7">
    <source>
        <dbReference type="ARBA" id="ARBA00022840"/>
    </source>
</evidence>
<dbReference type="OrthoDB" id="5241784at2"/>
<dbReference type="InterPro" id="IPR050482">
    <property type="entry name" value="Sensor_HK_TwoCompSys"/>
</dbReference>
<keyword evidence="13" id="KW-1185">Reference proteome</keyword>
<evidence type="ECO:0000259" key="11">
    <source>
        <dbReference type="Pfam" id="PF07730"/>
    </source>
</evidence>
<keyword evidence="10" id="KW-1133">Transmembrane helix</keyword>
<dbReference type="PANTHER" id="PTHR24421:SF10">
    <property type="entry name" value="NITRATE_NITRITE SENSOR PROTEIN NARQ"/>
    <property type="match status" value="1"/>
</dbReference>
<dbReference type="GO" id="GO:0005524">
    <property type="term" value="F:ATP binding"/>
    <property type="evidence" value="ECO:0007669"/>
    <property type="project" value="UniProtKB-KW"/>
</dbReference>